<feature type="domain" description="RNA polymerase sigma-70 region 3" evidence="15">
    <location>
        <begin position="627"/>
        <end position="665"/>
    </location>
</feature>
<organism evidence="18 19">
    <name type="scientific">Brassica cretica</name>
    <name type="common">Mustard</name>
    <dbReference type="NCBI Taxonomy" id="69181"/>
    <lineage>
        <taxon>Eukaryota</taxon>
        <taxon>Viridiplantae</taxon>
        <taxon>Streptophyta</taxon>
        <taxon>Embryophyta</taxon>
        <taxon>Tracheophyta</taxon>
        <taxon>Spermatophyta</taxon>
        <taxon>Magnoliopsida</taxon>
        <taxon>eudicotyledons</taxon>
        <taxon>Gunneridae</taxon>
        <taxon>Pentapetalae</taxon>
        <taxon>rosids</taxon>
        <taxon>malvids</taxon>
        <taxon>Brassicales</taxon>
        <taxon>Brassicaceae</taxon>
        <taxon>Brassiceae</taxon>
        <taxon>Brassica</taxon>
    </lineage>
</organism>
<dbReference type="InterPro" id="IPR014284">
    <property type="entry name" value="RNA_pol_sigma-70_dom"/>
</dbReference>
<dbReference type="Gene3D" id="1.10.10.10">
    <property type="entry name" value="Winged helix-like DNA-binding domain superfamily/Winged helix DNA-binding domain"/>
    <property type="match status" value="2"/>
</dbReference>
<dbReference type="EC" id="1.14.14.17" evidence="6"/>
<dbReference type="PANTHER" id="PTHR10835">
    <property type="entry name" value="SQUALENE MONOOXYGENASE"/>
    <property type="match status" value="1"/>
</dbReference>
<evidence type="ECO:0000256" key="13">
    <source>
        <dbReference type="ARBA" id="ARBA00048658"/>
    </source>
</evidence>
<dbReference type="GO" id="GO:0003700">
    <property type="term" value="F:DNA-binding transcription factor activity"/>
    <property type="evidence" value="ECO:0007669"/>
    <property type="project" value="InterPro"/>
</dbReference>
<dbReference type="GO" id="GO:0004506">
    <property type="term" value="F:squalene monooxygenase activity"/>
    <property type="evidence" value="ECO:0007669"/>
    <property type="project" value="UniProtKB-EC"/>
</dbReference>
<dbReference type="SUPFAM" id="SSF88659">
    <property type="entry name" value="Sigma3 and sigma4 domains of RNA polymerase sigma factors"/>
    <property type="match status" value="1"/>
</dbReference>
<feature type="domain" description="RNA polymerase sigma-70 region 3" evidence="15">
    <location>
        <begin position="756"/>
        <end position="825"/>
    </location>
</feature>
<feature type="domain" description="RNA polymerase sigma-70 region 2" evidence="16">
    <location>
        <begin position="672"/>
        <end position="739"/>
    </location>
</feature>
<dbReference type="Pfam" id="PF13450">
    <property type="entry name" value="NAD_binding_8"/>
    <property type="match status" value="1"/>
</dbReference>
<comment type="cofactor">
    <cofactor evidence="1">
        <name>FAD</name>
        <dbReference type="ChEBI" id="CHEBI:57692"/>
    </cofactor>
</comment>
<dbReference type="EMBL" id="QGKW02002228">
    <property type="protein sequence ID" value="KAF2535877.1"/>
    <property type="molecule type" value="Genomic_DNA"/>
</dbReference>
<dbReference type="GO" id="GO:0050660">
    <property type="term" value="F:flavin adenine dinucleotide binding"/>
    <property type="evidence" value="ECO:0007669"/>
    <property type="project" value="InterPro"/>
</dbReference>
<dbReference type="InterPro" id="IPR013698">
    <property type="entry name" value="Squalene_epoxidase"/>
</dbReference>
<evidence type="ECO:0000256" key="6">
    <source>
        <dbReference type="ARBA" id="ARBA00012312"/>
    </source>
</evidence>
<evidence type="ECO:0000256" key="1">
    <source>
        <dbReference type="ARBA" id="ARBA00001974"/>
    </source>
</evidence>
<gene>
    <name evidence="18" type="ORF">F2Q68_00018898</name>
</gene>
<dbReference type="GO" id="GO:0016126">
    <property type="term" value="P:sterol biosynthetic process"/>
    <property type="evidence" value="ECO:0007669"/>
    <property type="project" value="InterPro"/>
</dbReference>
<dbReference type="Pfam" id="PF04542">
    <property type="entry name" value="Sigma70_r2"/>
    <property type="match status" value="1"/>
</dbReference>
<feature type="region of interest" description="Disordered" evidence="14">
    <location>
        <begin position="848"/>
        <end position="870"/>
    </location>
</feature>
<feature type="compositionally biased region" description="Basic and acidic residues" evidence="14">
    <location>
        <begin position="857"/>
        <end position="870"/>
    </location>
</feature>
<dbReference type="InterPro" id="IPR013325">
    <property type="entry name" value="RNA_pol_sigma_r2"/>
</dbReference>
<dbReference type="NCBIfam" id="TIGR02937">
    <property type="entry name" value="sigma70-ECF"/>
    <property type="match status" value="1"/>
</dbReference>
<feature type="region of interest" description="Disordered" evidence="14">
    <location>
        <begin position="514"/>
        <end position="535"/>
    </location>
</feature>
<dbReference type="Proteomes" id="UP000712281">
    <property type="component" value="Unassembled WGS sequence"/>
</dbReference>
<dbReference type="GO" id="GO:0016020">
    <property type="term" value="C:membrane"/>
    <property type="evidence" value="ECO:0007669"/>
    <property type="project" value="UniProtKB-SubCell"/>
</dbReference>
<evidence type="ECO:0000256" key="4">
    <source>
        <dbReference type="ARBA" id="ARBA00005018"/>
    </source>
</evidence>
<dbReference type="Gene3D" id="3.50.50.60">
    <property type="entry name" value="FAD/NAD(P)-binding domain"/>
    <property type="match status" value="1"/>
</dbReference>
<evidence type="ECO:0000259" key="17">
    <source>
        <dbReference type="Pfam" id="PF08491"/>
    </source>
</evidence>
<dbReference type="Pfam" id="PF08491">
    <property type="entry name" value="SE"/>
    <property type="match status" value="1"/>
</dbReference>
<comment type="catalytic activity">
    <reaction evidence="13">
        <text>squalene + reduced [NADPH--hemoprotein reductase] + O2 = (S)-2,3-epoxysqualene + oxidized [NADPH--hemoprotein reductase] + H2O + H(+)</text>
        <dbReference type="Rhea" id="RHEA:25282"/>
        <dbReference type="Rhea" id="RHEA-COMP:11964"/>
        <dbReference type="Rhea" id="RHEA-COMP:11965"/>
        <dbReference type="ChEBI" id="CHEBI:15377"/>
        <dbReference type="ChEBI" id="CHEBI:15378"/>
        <dbReference type="ChEBI" id="CHEBI:15379"/>
        <dbReference type="ChEBI" id="CHEBI:15440"/>
        <dbReference type="ChEBI" id="CHEBI:15441"/>
        <dbReference type="ChEBI" id="CHEBI:57618"/>
        <dbReference type="ChEBI" id="CHEBI:58210"/>
        <dbReference type="EC" id="1.14.14.17"/>
    </reaction>
</comment>
<keyword evidence="9" id="KW-0274">FAD</keyword>
<evidence type="ECO:0000256" key="3">
    <source>
        <dbReference type="ARBA" id="ARBA00004141"/>
    </source>
</evidence>
<evidence type="ECO:0000256" key="9">
    <source>
        <dbReference type="ARBA" id="ARBA00022827"/>
    </source>
</evidence>
<dbReference type="InterPro" id="IPR036188">
    <property type="entry name" value="FAD/NAD-bd_sf"/>
</dbReference>
<reference evidence="18" key="1">
    <citation type="submission" date="2019-12" db="EMBL/GenBank/DDBJ databases">
        <title>Genome sequencing and annotation of Brassica cretica.</title>
        <authorList>
            <person name="Studholme D.J."/>
            <person name="Sarris P.F."/>
        </authorList>
    </citation>
    <scope>NUCLEOTIDE SEQUENCE</scope>
    <source>
        <strain evidence="18">PFS-001/15</strain>
        <tissue evidence="18">Leaf</tissue>
    </source>
</reference>
<comment type="pathway">
    <text evidence="4">Terpene metabolism; lanosterol biosynthesis; lanosterol from farnesyl diphosphate: step 2/3.</text>
</comment>
<evidence type="ECO:0000259" key="16">
    <source>
        <dbReference type="Pfam" id="PF04542"/>
    </source>
</evidence>
<evidence type="ECO:0000256" key="14">
    <source>
        <dbReference type="SAM" id="MobiDB-lite"/>
    </source>
</evidence>
<dbReference type="FunFam" id="3.50.50.60:FF:000074">
    <property type="entry name" value="Squalene monooxygenase 2"/>
    <property type="match status" value="1"/>
</dbReference>
<accession>A0A8S9FTX0</accession>
<dbReference type="InterPro" id="IPR007627">
    <property type="entry name" value="RNA_pol_sigma70_r2"/>
</dbReference>
<evidence type="ECO:0000256" key="8">
    <source>
        <dbReference type="ARBA" id="ARBA00022692"/>
    </source>
</evidence>
<comment type="similarity">
    <text evidence="5">Belongs to the squalene monooxygenase family.</text>
</comment>
<dbReference type="GO" id="GO:0009725">
    <property type="term" value="P:response to hormone"/>
    <property type="evidence" value="ECO:0007669"/>
    <property type="project" value="UniProtKB-ARBA"/>
</dbReference>
<dbReference type="PANTHER" id="PTHR10835:SF6">
    <property type="entry name" value="SQUALENE MONOOXYGENASE"/>
    <property type="match status" value="1"/>
</dbReference>
<feature type="compositionally biased region" description="Basic and acidic residues" evidence="14">
    <location>
        <begin position="526"/>
        <end position="535"/>
    </location>
</feature>
<proteinExistence type="inferred from homology"/>
<dbReference type="Pfam" id="PF04539">
    <property type="entry name" value="Sigma70_r3"/>
    <property type="match status" value="2"/>
</dbReference>
<evidence type="ECO:0000313" key="19">
    <source>
        <dbReference type="Proteomes" id="UP000712281"/>
    </source>
</evidence>
<comment type="function">
    <text evidence="2">Catalyzes the stereospecific oxidation of squalene to (S)-2,3-epoxysqualene, and is considered to be a rate-limiting enzyme in steroid biosynthesis.</text>
</comment>
<evidence type="ECO:0000259" key="15">
    <source>
        <dbReference type="Pfam" id="PF04539"/>
    </source>
</evidence>
<evidence type="ECO:0000313" key="18">
    <source>
        <dbReference type="EMBL" id="KAF2535877.1"/>
    </source>
</evidence>
<keyword evidence="12" id="KW-0472">Membrane</keyword>
<dbReference type="InterPro" id="IPR040125">
    <property type="entry name" value="Squalene_monox"/>
</dbReference>
<keyword evidence="10" id="KW-1133">Transmembrane helix</keyword>
<dbReference type="AlphaFoldDB" id="A0A8S9FTX0"/>
<dbReference type="SUPFAM" id="SSF51905">
    <property type="entry name" value="FAD/NAD(P)-binding domain"/>
    <property type="match status" value="1"/>
</dbReference>
<name>A0A8S9FTX0_BRACR</name>
<dbReference type="InterPro" id="IPR013324">
    <property type="entry name" value="RNA_pol_sigma_r3/r4-like"/>
</dbReference>
<keyword evidence="8" id="KW-0812">Transmembrane</keyword>
<dbReference type="GO" id="GO:0006352">
    <property type="term" value="P:DNA-templated transcription initiation"/>
    <property type="evidence" value="ECO:0007669"/>
    <property type="project" value="InterPro"/>
</dbReference>
<dbReference type="Gene3D" id="1.10.1740.10">
    <property type="match status" value="1"/>
</dbReference>
<dbReference type="GO" id="GO:0005783">
    <property type="term" value="C:endoplasmic reticulum"/>
    <property type="evidence" value="ECO:0007669"/>
    <property type="project" value="TreeGrafter"/>
</dbReference>
<keyword evidence="11" id="KW-0560">Oxidoreductase</keyword>
<evidence type="ECO:0000256" key="2">
    <source>
        <dbReference type="ARBA" id="ARBA00002173"/>
    </source>
</evidence>
<feature type="domain" description="Squalene epoxidase" evidence="17">
    <location>
        <begin position="200"/>
        <end position="474"/>
    </location>
</feature>
<dbReference type="PRINTS" id="PR00420">
    <property type="entry name" value="RNGMNOXGNASE"/>
</dbReference>
<dbReference type="InterPro" id="IPR036388">
    <property type="entry name" value="WH-like_DNA-bd_sf"/>
</dbReference>
<comment type="subcellular location">
    <subcellularLocation>
        <location evidence="3">Membrane</location>
        <topology evidence="3">Multi-pass membrane protein</topology>
    </subcellularLocation>
</comment>
<evidence type="ECO:0000256" key="7">
    <source>
        <dbReference type="ARBA" id="ARBA00022630"/>
    </source>
</evidence>
<evidence type="ECO:0000256" key="5">
    <source>
        <dbReference type="ARBA" id="ARBA00008802"/>
    </source>
</evidence>
<dbReference type="SUPFAM" id="SSF88946">
    <property type="entry name" value="Sigma2 domain of RNA polymerase sigma factors"/>
    <property type="match status" value="1"/>
</dbReference>
<evidence type="ECO:0000256" key="11">
    <source>
        <dbReference type="ARBA" id="ARBA00023002"/>
    </source>
</evidence>
<evidence type="ECO:0000256" key="10">
    <source>
        <dbReference type="ARBA" id="ARBA00022989"/>
    </source>
</evidence>
<sequence length="870" mass="97518">MDLAFTHVCLWTLLAFVVTWTVFYVNNRRKKAAKLADVATEVRRDGGGADVIIVGAGVGGSALAYALAKDGRRVHVIERDMREPVRMMGEFMQPGGRLLLSKLGLEDCLEGIDEQIATGLAVYKDGQKALVSFPEDNDFPYEPTGRAFFNGRFVQRLRQKASSLPNVRLEEGTVKSLREEKGVIKGVTYKTSEGEETTAFAPLTVVCDGCYSNLRRSVNDNNAEVLSYQVSYVSKNCQLEDPEKLKLIMSKPSFTMLYQISSTDVRCAMELFPGNIPSISNGEMATFLKDTMAPQVPPEFRKIFLKGIDEGAQIKAMPTKRMEATLSEKQGVIVLGDAFNMRHPAVASGMMVVLSDILILRRLIQPLRNLSDANKISEVIKSFYVIRKPMSATVNTLGNAFSQVLIASTDEAKEAMRQGCFDYLSSGGFRTSGMMALLGGMNPRPLSLIFHLCGITLSSIGQLLSPFPSPLGIWHSLRLFGVRVDYNEAAARLESIYKLSPPATSLEEDVIDASKGKVSRRRKRKESGGGEEKKVVVRSNVKKEKRLNLDKRIALKRNVQEKPVIASAQKKVTKRQQEEEKIERLVRDYSASNDVVSLDWKKMKMPPVLSSTEHTWLFKLMQPMKALLEVKDELQKSLGREPREAEIAGEINMSVAEVKMKIKVGKAARNKLIKHNLRLVLFVMNKYFQDFTNGPKFQDLCQAGMRGLITAIDRFEPKRKFRLSTYGLFWIRHAIIRSMTTSNFTRVPFGLESVRVEIYKAKMELLFELGRLPTEEEVVERLKISPERYREVLRAAKPVYSLNTKHSVTQEEFINGITDVDGVGADNRRQPALLRLALDDVSRRACLSPARSPVTGESRDGDAKMRSNTE</sequence>
<keyword evidence="7" id="KW-0285">Flavoprotein</keyword>
<evidence type="ECO:0000256" key="12">
    <source>
        <dbReference type="ARBA" id="ARBA00023136"/>
    </source>
</evidence>
<protein>
    <recommendedName>
        <fullName evidence="6">squalene monooxygenase</fullName>
        <ecNumber evidence="6">1.14.14.17</ecNumber>
    </recommendedName>
</protein>
<comment type="caution">
    <text evidence="18">The sequence shown here is derived from an EMBL/GenBank/DDBJ whole genome shotgun (WGS) entry which is preliminary data.</text>
</comment>
<dbReference type="InterPro" id="IPR007624">
    <property type="entry name" value="RNA_pol_sigma70_r3"/>
</dbReference>